<dbReference type="Proteomes" id="UP001596484">
    <property type="component" value="Unassembled WGS sequence"/>
</dbReference>
<name>A0ABW2S338_9NOCA</name>
<keyword evidence="2" id="KW-1185">Reference proteome</keyword>
<sequence length="117" mass="13440">MTTEQRDRRHDHEHTVVFGDTREIADRIMALPDRVLRALTVAKDRCAQGTLRLQIFHNLYNPELGIGRYLFVPGDGTEPHWVETLDGTVTLRCPCCADEVANVSDVVERFRSARHKR</sequence>
<organism evidence="1 2">
    <name type="scientific">Rhodococcus daqingensis</name>
    <dbReference type="NCBI Taxonomy" id="2479363"/>
    <lineage>
        <taxon>Bacteria</taxon>
        <taxon>Bacillati</taxon>
        <taxon>Actinomycetota</taxon>
        <taxon>Actinomycetes</taxon>
        <taxon>Mycobacteriales</taxon>
        <taxon>Nocardiaceae</taxon>
        <taxon>Rhodococcus</taxon>
    </lineage>
</organism>
<evidence type="ECO:0000313" key="1">
    <source>
        <dbReference type="EMBL" id="MFC7450156.1"/>
    </source>
</evidence>
<dbReference type="RefSeq" id="WP_378407807.1">
    <property type="nucleotide sequence ID" value="NZ_JBHTCS010000024.1"/>
</dbReference>
<accession>A0ABW2S338</accession>
<reference evidence="2" key="1">
    <citation type="journal article" date="2019" name="Int. J. Syst. Evol. Microbiol.">
        <title>The Global Catalogue of Microorganisms (GCM) 10K type strain sequencing project: providing services to taxonomists for standard genome sequencing and annotation.</title>
        <authorList>
            <consortium name="The Broad Institute Genomics Platform"/>
            <consortium name="The Broad Institute Genome Sequencing Center for Infectious Disease"/>
            <person name="Wu L."/>
            <person name="Ma J."/>
        </authorList>
    </citation>
    <scope>NUCLEOTIDE SEQUENCE [LARGE SCALE GENOMIC DNA]</scope>
    <source>
        <strain evidence="2">ICMP 19430</strain>
    </source>
</reference>
<evidence type="ECO:0000313" key="2">
    <source>
        <dbReference type="Proteomes" id="UP001596484"/>
    </source>
</evidence>
<dbReference type="EMBL" id="JBHTCS010000024">
    <property type="protein sequence ID" value="MFC7450156.1"/>
    <property type="molecule type" value="Genomic_DNA"/>
</dbReference>
<comment type="caution">
    <text evidence="1">The sequence shown here is derived from an EMBL/GenBank/DDBJ whole genome shotgun (WGS) entry which is preliminary data.</text>
</comment>
<protein>
    <submittedName>
        <fullName evidence="1">Uncharacterized protein</fullName>
    </submittedName>
</protein>
<gene>
    <name evidence="1" type="ORF">ACFQS9_19845</name>
</gene>
<proteinExistence type="predicted"/>